<organism evidence="2 3">
    <name type="scientific">Acer saccharum</name>
    <name type="common">Sugar maple</name>
    <dbReference type="NCBI Taxonomy" id="4024"/>
    <lineage>
        <taxon>Eukaryota</taxon>
        <taxon>Viridiplantae</taxon>
        <taxon>Streptophyta</taxon>
        <taxon>Embryophyta</taxon>
        <taxon>Tracheophyta</taxon>
        <taxon>Spermatophyta</taxon>
        <taxon>Magnoliopsida</taxon>
        <taxon>eudicotyledons</taxon>
        <taxon>Gunneridae</taxon>
        <taxon>Pentapetalae</taxon>
        <taxon>rosids</taxon>
        <taxon>malvids</taxon>
        <taxon>Sapindales</taxon>
        <taxon>Sapindaceae</taxon>
        <taxon>Hippocastanoideae</taxon>
        <taxon>Acereae</taxon>
        <taxon>Acer</taxon>
    </lineage>
</organism>
<name>A0AA39RGL9_ACESA</name>
<accession>A0AA39RGL9</accession>
<proteinExistence type="predicted"/>
<dbReference type="Proteomes" id="UP001168877">
    <property type="component" value="Unassembled WGS sequence"/>
</dbReference>
<feature type="region of interest" description="Disordered" evidence="1">
    <location>
        <begin position="79"/>
        <end position="98"/>
    </location>
</feature>
<comment type="caution">
    <text evidence="2">The sequence shown here is derived from an EMBL/GenBank/DDBJ whole genome shotgun (WGS) entry which is preliminary data.</text>
</comment>
<evidence type="ECO:0000313" key="2">
    <source>
        <dbReference type="EMBL" id="KAK0573635.1"/>
    </source>
</evidence>
<gene>
    <name evidence="2" type="ORF">LWI29_011238</name>
</gene>
<dbReference type="AlphaFoldDB" id="A0AA39RGL9"/>
<feature type="compositionally biased region" description="Gly residues" evidence="1">
    <location>
        <begin position="51"/>
        <end position="61"/>
    </location>
</feature>
<reference evidence="2" key="1">
    <citation type="journal article" date="2022" name="Plant J.">
        <title>Strategies of tolerance reflected in two North American maple genomes.</title>
        <authorList>
            <person name="McEvoy S.L."/>
            <person name="Sezen U.U."/>
            <person name="Trouern-Trend A."/>
            <person name="McMahon S.M."/>
            <person name="Schaberg P.G."/>
            <person name="Yang J."/>
            <person name="Wegrzyn J.L."/>
            <person name="Swenson N.G."/>
        </authorList>
    </citation>
    <scope>NUCLEOTIDE SEQUENCE</scope>
    <source>
        <strain evidence="2">NS2018</strain>
    </source>
</reference>
<evidence type="ECO:0000256" key="1">
    <source>
        <dbReference type="SAM" id="MobiDB-lite"/>
    </source>
</evidence>
<keyword evidence="3" id="KW-1185">Reference proteome</keyword>
<dbReference type="EMBL" id="JAUESC010000387">
    <property type="protein sequence ID" value="KAK0573635.1"/>
    <property type="molecule type" value="Genomic_DNA"/>
</dbReference>
<evidence type="ECO:0000313" key="3">
    <source>
        <dbReference type="Proteomes" id="UP001168877"/>
    </source>
</evidence>
<feature type="region of interest" description="Disordered" evidence="1">
    <location>
        <begin position="44"/>
        <end position="64"/>
    </location>
</feature>
<reference evidence="2" key="2">
    <citation type="submission" date="2023-06" db="EMBL/GenBank/DDBJ databases">
        <authorList>
            <person name="Swenson N.G."/>
            <person name="Wegrzyn J.L."/>
            <person name="Mcevoy S.L."/>
        </authorList>
    </citation>
    <scope>NUCLEOTIDE SEQUENCE</scope>
    <source>
        <strain evidence="2">NS2018</strain>
        <tissue evidence="2">Leaf</tissue>
    </source>
</reference>
<protein>
    <submittedName>
        <fullName evidence="2">Uncharacterized protein</fullName>
    </submittedName>
</protein>
<sequence>MAKVEKAEVEMAEVEKADDKDDTGIVVDRIGCAATSATRSQLRWGTRRGGDGGVGGCGGGESRGDDKCAAMTAARWMCSDDGDEKPASLGDSARRRQRSWRVWWW</sequence>